<accession>A0ABN1KYR5</accession>
<dbReference type="Pfam" id="PF19842">
    <property type="entry name" value="YqeC"/>
    <property type="match status" value="1"/>
</dbReference>
<organism evidence="1 2">
    <name type="scientific">Clostridium subterminale</name>
    <dbReference type="NCBI Taxonomy" id="1550"/>
    <lineage>
        <taxon>Bacteria</taxon>
        <taxon>Bacillati</taxon>
        <taxon>Bacillota</taxon>
        <taxon>Clostridia</taxon>
        <taxon>Eubacteriales</taxon>
        <taxon>Clostridiaceae</taxon>
        <taxon>Clostridium</taxon>
    </lineage>
</organism>
<dbReference type="NCBIfam" id="TIGR03172">
    <property type="entry name" value="selenium cofactor biosynthesis protein YqeC"/>
    <property type="match status" value="1"/>
</dbReference>
<reference evidence="1 2" key="1">
    <citation type="journal article" date="2019" name="Int. J. Syst. Evol. Microbiol.">
        <title>The Global Catalogue of Microorganisms (GCM) 10K type strain sequencing project: providing services to taxonomists for standard genome sequencing and annotation.</title>
        <authorList>
            <consortium name="The Broad Institute Genomics Platform"/>
            <consortium name="The Broad Institute Genome Sequencing Center for Infectious Disease"/>
            <person name="Wu L."/>
            <person name="Ma J."/>
        </authorList>
    </citation>
    <scope>NUCLEOTIDE SEQUENCE [LARGE SCALE GENOMIC DNA]</scope>
    <source>
        <strain evidence="1 2">JCM 1417</strain>
    </source>
</reference>
<dbReference type="Proteomes" id="UP001501047">
    <property type="component" value="Unassembled WGS sequence"/>
</dbReference>
<dbReference type="RefSeq" id="WP_343828088.1">
    <property type="nucleotide sequence ID" value="NZ_BAAACI010000011.1"/>
</dbReference>
<proteinExistence type="predicted"/>
<dbReference type="InterPro" id="IPR017587">
    <property type="entry name" value="YqeC"/>
</dbReference>
<sequence>MEISNVLTFNKGEKISIVGAGGKTTLMFILAEELKKRGRVLITTTTKIYLPKRNQYNCLILKASFGDYLTEESKYTLGENEVYVYYGNISEIKAENSEIDVYGSSINEENKVVGIDDKSIPNIFYNYDYILIESDGAKEKPLKAWKKDEPVVSNFTSTTIGVLSGEVLNLKIHEENIHRIEEFLKLTNRSIGNSINEEDIISIIFKPEGLFKNSKGKRILFINKVEEEDFKNLKKLIENIIIINKELKLLEKIIVGSLFNKTYKVIDEEFTAEL</sequence>
<dbReference type="EMBL" id="BAAACI010000011">
    <property type="protein sequence ID" value="GAA0779293.1"/>
    <property type="molecule type" value="Genomic_DNA"/>
</dbReference>
<evidence type="ECO:0000313" key="1">
    <source>
        <dbReference type="EMBL" id="GAA0779293.1"/>
    </source>
</evidence>
<comment type="caution">
    <text evidence="1">The sequence shown here is derived from an EMBL/GenBank/DDBJ whole genome shotgun (WGS) entry which is preliminary data.</text>
</comment>
<evidence type="ECO:0000313" key="2">
    <source>
        <dbReference type="Proteomes" id="UP001501047"/>
    </source>
</evidence>
<gene>
    <name evidence="1" type="primary">yqeC</name>
    <name evidence="1" type="ORF">GCM10008908_37650</name>
</gene>
<protein>
    <submittedName>
        <fullName evidence="1">Selenium cofactor biosynthesis protein YqeC</fullName>
    </submittedName>
</protein>
<name>A0ABN1KYR5_CLOSU</name>
<keyword evidence="2" id="KW-1185">Reference proteome</keyword>